<name>A0A6M0RN33_9CYAN</name>
<evidence type="ECO:0000313" key="2">
    <source>
        <dbReference type="EMBL" id="NEZ57586.1"/>
    </source>
</evidence>
<keyword evidence="1" id="KW-0812">Transmembrane</keyword>
<dbReference type="Proteomes" id="UP000481033">
    <property type="component" value="Unassembled WGS sequence"/>
</dbReference>
<keyword evidence="1" id="KW-0472">Membrane</keyword>
<protein>
    <submittedName>
        <fullName evidence="2">Uncharacterized protein</fullName>
    </submittedName>
</protein>
<comment type="caution">
    <text evidence="2">The sequence shown here is derived from an EMBL/GenBank/DDBJ whole genome shotgun (WGS) entry which is preliminary data.</text>
</comment>
<gene>
    <name evidence="2" type="ORF">DXZ20_18340</name>
</gene>
<keyword evidence="1" id="KW-1133">Transmembrane helix</keyword>
<organism evidence="2 3">
    <name type="scientific">Adonisia turfae CCMR0081</name>
    <dbReference type="NCBI Taxonomy" id="2292702"/>
    <lineage>
        <taxon>Bacteria</taxon>
        <taxon>Bacillati</taxon>
        <taxon>Cyanobacteriota</taxon>
        <taxon>Adonisia</taxon>
        <taxon>Adonisia turfae</taxon>
    </lineage>
</organism>
<evidence type="ECO:0000256" key="1">
    <source>
        <dbReference type="SAM" id="Phobius"/>
    </source>
</evidence>
<evidence type="ECO:0000313" key="3">
    <source>
        <dbReference type="Proteomes" id="UP000481033"/>
    </source>
</evidence>
<dbReference type="AlphaFoldDB" id="A0A6M0RN33"/>
<dbReference type="RefSeq" id="WP_163699690.1">
    <property type="nucleotide sequence ID" value="NZ_QXHD01000004.1"/>
</dbReference>
<keyword evidence="3" id="KW-1185">Reference proteome</keyword>
<reference evidence="2 3" key="1">
    <citation type="journal article" date="2020" name="Microb. Ecol.">
        <title>Ecogenomics of the Marine Benthic Filamentous Cyanobacterium Adonisia.</title>
        <authorList>
            <person name="Walter J.M."/>
            <person name="Coutinho F.H."/>
            <person name="Leomil L."/>
            <person name="Hargreaves P.I."/>
            <person name="Campeao M.E."/>
            <person name="Vieira V.V."/>
            <person name="Silva B.S."/>
            <person name="Fistarol G.O."/>
            <person name="Salomon P.S."/>
            <person name="Sawabe T."/>
            <person name="Mino S."/>
            <person name="Hosokawa M."/>
            <person name="Miyashita H."/>
            <person name="Maruyama F."/>
            <person name="van Verk M.C."/>
            <person name="Dutilh B.E."/>
            <person name="Thompson C.C."/>
            <person name="Thompson F.L."/>
        </authorList>
    </citation>
    <scope>NUCLEOTIDE SEQUENCE [LARGE SCALE GENOMIC DNA]</scope>
    <source>
        <strain evidence="2 3">CCMR0081</strain>
    </source>
</reference>
<proteinExistence type="predicted"/>
<sequence>MLTEIVQRFAQESPISVMMRGVMELFFRPERLDDIFERHAKVQYQRELLFSSVVNLLSLVVCGIHPSMNADYRKKA</sequence>
<accession>A0A6M0RN33</accession>
<dbReference type="EMBL" id="QXHD01000004">
    <property type="protein sequence ID" value="NEZ57586.1"/>
    <property type="molecule type" value="Genomic_DNA"/>
</dbReference>
<feature type="transmembrane region" description="Helical" evidence="1">
    <location>
        <begin position="48"/>
        <end position="68"/>
    </location>
</feature>